<dbReference type="EMBL" id="BLRW01000168">
    <property type="protein sequence ID" value="GFP23689.1"/>
    <property type="molecule type" value="Genomic_DNA"/>
</dbReference>
<evidence type="ECO:0000313" key="3">
    <source>
        <dbReference type="EMBL" id="GFP23689.1"/>
    </source>
</evidence>
<feature type="domain" description="SpoVT-AbrB" evidence="2">
    <location>
        <begin position="15"/>
        <end position="60"/>
    </location>
</feature>
<dbReference type="Gene3D" id="2.10.260.10">
    <property type="match status" value="1"/>
</dbReference>
<accession>A0A6V8NTS5</accession>
<evidence type="ECO:0000259" key="2">
    <source>
        <dbReference type="PROSITE" id="PS51740"/>
    </source>
</evidence>
<dbReference type="SMART" id="SM00966">
    <property type="entry name" value="SpoVT_AbrB"/>
    <property type="match status" value="1"/>
</dbReference>
<dbReference type="RefSeq" id="WP_176235956.1">
    <property type="nucleotide sequence ID" value="NZ_BLRZ01000126.1"/>
</dbReference>
<proteinExistence type="predicted"/>
<dbReference type="PROSITE" id="PS51740">
    <property type="entry name" value="SPOVT_ABRB"/>
    <property type="match status" value="1"/>
</dbReference>
<sequence>MMAKAQTHKANIQDIEIVRVSEKGQITLPVSFRRSKDLGKGDYLAVLVRGDELVLRKLSEPILEAWQEARKAYSEGKTVSWKESRALKDLD</sequence>
<protein>
    <recommendedName>
        <fullName evidence="2">SpoVT-AbrB domain-containing protein</fullName>
    </recommendedName>
</protein>
<dbReference type="Pfam" id="PF04014">
    <property type="entry name" value="MazE_antitoxin"/>
    <property type="match status" value="1"/>
</dbReference>
<keyword evidence="1" id="KW-0238">DNA-binding</keyword>
<dbReference type="InterPro" id="IPR007159">
    <property type="entry name" value="SpoVT-AbrB_dom"/>
</dbReference>
<dbReference type="Proteomes" id="UP000585609">
    <property type="component" value="Unassembled WGS sequence"/>
</dbReference>
<dbReference type="NCBIfam" id="TIGR01439">
    <property type="entry name" value="lp_hng_hel_AbrB"/>
    <property type="match status" value="1"/>
</dbReference>
<evidence type="ECO:0000256" key="1">
    <source>
        <dbReference type="PROSITE-ProRule" id="PRU01076"/>
    </source>
</evidence>
<dbReference type="InterPro" id="IPR037914">
    <property type="entry name" value="SpoVT-AbrB_sf"/>
</dbReference>
<organism evidence="3 4">
    <name type="scientific">Candidatus Hakubella thermalkaliphila</name>
    <dbReference type="NCBI Taxonomy" id="2754717"/>
    <lineage>
        <taxon>Bacteria</taxon>
        <taxon>Bacillati</taxon>
        <taxon>Actinomycetota</taxon>
        <taxon>Actinomycetota incertae sedis</taxon>
        <taxon>Candidatus Hakubellales</taxon>
        <taxon>Candidatus Hakubellaceae</taxon>
        <taxon>Candidatus Hakubella</taxon>
    </lineage>
</organism>
<dbReference type="SUPFAM" id="SSF89447">
    <property type="entry name" value="AbrB/MazE/MraZ-like"/>
    <property type="match status" value="1"/>
</dbReference>
<evidence type="ECO:0000313" key="4">
    <source>
        <dbReference type="Proteomes" id="UP000585609"/>
    </source>
</evidence>
<dbReference type="GO" id="GO:0003677">
    <property type="term" value="F:DNA binding"/>
    <property type="evidence" value="ECO:0007669"/>
    <property type="project" value="UniProtKB-UniRule"/>
</dbReference>
<name>A0A6V8NTS5_9ACTN</name>
<reference evidence="3 4" key="1">
    <citation type="journal article" date="2020" name="Front. Microbiol.">
        <title>Single-cell genomics of novel Actinobacteria with the Wood-Ljungdahl pathway discovered in a serpentinizing system.</title>
        <authorList>
            <person name="Merino N."/>
            <person name="Kawai M."/>
            <person name="Boyd E.S."/>
            <person name="Colman D.R."/>
            <person name="McGlynn S.E."/>
            <person name="Nealson K.H."/>
            <person name="Kurokawa K."/>
            <person name="Hongoh Y."/>
        </authorList>
    </citation>
    <scope>NUCLEOTIDE SEQUENCE [LARGE SCALE GENOMIC DNA]</scope>
    <source>
        <strain evidence="3 4">S09_30</strain>
    </source>
</reference>
<gene>
    <name evidence="3" type="ORF">HKBW3S09_01154</name>
</gene>
<dbReference type="AlphaFoldDB" id="A0A6V8NTS5"/>
<comment type="caution">
    <text evidence="3">The sequence shown here is derived from an EMBL/GenBank/DDBJ whole genome shotgun (WGS) entry which is preliminary data.</text>
</comment>